<gene>
    <name evidence="1" type="ORF">P8625_00750</name>
</gene>
<name>A0ABY8L380_9FLAO</name>
<organism evidence="1 2">
    <name type="scientific">Tenacibaculum tangerinum</name>
    <dbReference type="NCBI Taxonomy" id="3038772"/>
    <lineage>
        <taxon>Bacteria</taxon>
        <taxon>Pseudomonadati</taxon>
        <taxon>Bacteroidota</taxon>
        <taxon>Flavobacteriia</taxon>
        <taxon>Flavobacteriales</taxon>
        <taxon>Flavobacteriaceae</taxon>
        <taxon>Tenacibaculum</taxon>
    </lineage>
</organism>
<evidence type="ECO:0000313" key="1">
    <source>
        <dbReference type="EMBL" id="WGH75724.1"/>
    </source>
</evidence>
<proteinExistence type="predicted"/>
<sequence>MTISYENLLVVDGKITNEHKKHRIKLSRTYRIDTSGFFPERNANLYIATNLNKKYQFTEVEEGIYEPLNPFSAERNETYILHIETQDGEIFASDQEILTPESSLNEIAAAVEVNDSGEEIVSIKVSSATPNNDAQFYKFEYEETYKIVAPYYSNDSLEVYTYSGSISYRVTKVPRKIKSKVCYKTLYSNQIILTETTGLDKDRIENLPVRSFPTNDFMISHRYSILVKQFVQNYNAHNYYQILKKFSNSDNVFSENQVGFLQGNIKSISNPDTKVIGYFEVNNVSSKRIFINREDVTPFYPPFPDECVLYSPIFYDRGNQTPLLDFIKAGYIFYTDNIPVADLLNPEGPYTLVKRICGDCTVLGSVTKPDFWVD</sequence>
<dbReference type="InterPro" id="IPR025345">
    <property type="entry name" value="DUF4249"/>
</dbReference>
<reference evidence="1 2" key="1">
    <citation type="submission" date="2023-04" db="EMBL/GenBank/DDBJ databases">
        <title>Tenacibaculum tangerinum sp. nov., isolated from sea tidal flat of South Korea.</title>
        <authorList>
            <person name="Lee S.H."/>
            <person name="Kim J.-J."/>
        </authorList>
    </citation>
    <scope>NUCLEOTIDE SEQUENCE [LARGE SCALE GENOMIC DNA]</scope>
    <source>
        <strain evidence="1 2">GRR-S3-23</strain>
    </source>
</reference>
<dbReference type="EMBL" id="CP122539">
    <property type="protein sequence ID" value="WGH75724.1"/>
    <property type="molecule type" value="Genomic_DNA"/>
</dbReference>
<keyword evidence="2" id="KW-1185">Reference proteome</keyword>
<dbReference type="Proteomes" id="UP001232001">
    <property type="component" value="Chromosome"/>
</dbReference>
<dbReference type="Pfam" id="PF14054">
    <property type="entry name" value="DUF4249"/>
    <property type="match status" value="1"/>
</dbReference>
<evidence type="ECO:0000313" key="2">
    <source>
        <dbReference type="Proteomes" id="UP001232001"/>
    </source>
</evidence>
<accession>A0ABY8L380</accession>
<protein>
    <submittedName>
        <fullName evidence="1">DUF4249 domain-containing protein</fullName>
    </submittedName>
</protein>